<dbReference type="RefSeq" id="WP_253662283.1">
    <property type="nucleotide sequence ID" value="NZ_BAAAJQ010000001.1"/>
</dbReference>
<evidence type="ECO:0000313" key="2">
    <source>
        <dbReference type="EMBL" id="MCP2177337.1"/>
    </source>
</evidence>
<dbReference type="PANTHER" id="PTHR48207">
    <property type="entry name" value="SUCCINATE--HYDROXYMETHYLGLUTARATE COA-TRANSFERASE"/>
    <property type="match status" value="1"/>
</dbReference>
<dbReference type="EMBL" id="JAMTCJ010000003">
    <property type="protein sequence ID" value="MCP2177337.1"/>
    <property type="molecule type" value="Genomic_DNA"/>
</dbReference>
<sequence>MTTAHDTPPPTATGPLADLRVVEMGQLLAGPFCGQLLADFGAEVIKLEAPGVGDPMRQWGREKPYGKSLWWPVVARNKKSVTCNMRTPEGQELARDIIGRSDIVVENFRPGTLERWNLGFDELRADNPGLIMARVSGYGQTGPYSSRAGYGSIGEAMGGIRYVTGDPDNAPSRAGISLGDSLAAVFATIGVLTALHSRSVTGRGQLVDAAIYESVLAMMESMLPEWAVAGYQRERTGSVLPNVSPSNVYPTRGGEMILIAANQDTVFARLAAVMGREDLVSVPRFADHAARGENMEELDGIIAAWTADLDTEELLQTLHGGGVPAGRIFTARDMFDDPHFAARDAIVRLAHRDFGEFPTHNVFPKLGDTPGAVRHLGPELGEHNDEIYRHLLDLSDDRRADLARRSII</sequence>
<dbReference type="Proteomes" id="UP001206895">
    <property type="component" value="Unassembled WGS sequence"/>
</dbReference>
<dbReference type="InterPro" id="IPR023606">
    <property type="entry name" value="CoA-Trfase_III_dom_1_sf"/>
</dbReference>
<organism evidence="2 3">
    <name type="scientific">Williamsia maris</name>
    <dbReference type="NCBI Taxonomy" id="72806"/>
    <lineage>
        <taxon>Bacteria</taxon>
        <taxon>Bacillati</taxon>
        <taxon>Actinomycetota</taxon>
        <taxon>Actinomycetes</taxon>
        <taxon>Mycobacteriales</taxon>
        <taxon>Nocardiaceae</taxon>
        <taxon>Williamsia</taxon>
    </lineage>
</organism>
<accession>A0ABT1HGG4</accession>
<keyword evidence="1 2" id="KW-0808">Transferase</keyword>
<name>A0ABT1HGG4_9NOCA</name>
<dbReference type="InterPro" id="IPR044855">
    <property type="entry name" value="CoA-Trfase_III_dom3_sf"/>
</dbReference>
<dbReference type="Pfam" id="PF02515">
    <property type="entry name" value="CoA_transf_3"/>
    <property type="match status" value="1"/>
</dbReference>
<dbReference type="PANTHER" id="PTHR48207:SF3">
    <property type="entry name" value="SUCCINATE--HYDROXYMETHYLGLUTARATE COA-TRANSFERASE"/>
    <property type="match status" value="1"/>
</dbReference>
<evidence type="ECO:0000313" key="3">
    <source>
        <dbReference type="Proteomes" id="UP001206895"/>
    </source>
</evidence>
<proteinExistence type="predicted"/>
<evidence type="ECO:0000256" key="1">
    <source>
        <dbReference type="ARBA" id="ARBA00022679"/>
    </source>
</evidence>
<dbReference type="Gene3D" id="3.40.50.10540">
    <property type="entry name" value="Crotonobetainyl-coa:carnitine coa-transferase, domain 1"/>
    <property type="match status" value="1"/>
</dbReference>
<dbReference type="InterPro" id="IPR050483">
    <property type="entry name" value="CoA-transferase_III_domain"/>
</dbReference>
<gene>
    <name evidence="2" type="ORF">LX13_003165</name>
</gene>
<protein>
    <submittedName>
        <fullName evidence="2">Formyl-CoA transferase</fullName>
    </submittedName>
</protein>
<dbReference type="GO" id="GO:0016740">
    <property type="term" value="F:transferase activity"/>
    <property type="evidence" value="ECO:0007669"/>
    <property type="project" value="UniProtKB-KW"/>
</dbReference>
<reference evidence="2 3" key="1">
    <citation type="submission" date="2022-06" db="EMBL/GenBank/DDBJ databases">
        <title>Genomic Encyclopedia of Archaeal and Bacterial Type Strains, Phase II (KMG-II): from individual species to whole genera.</title>
        <authorList>
            <person name="Goeker M."/>
        </authorList>
    </citation>
    <scope>NUCLEOTIDE SEQUENCE [LARGE SCALE GENOMIC DNA]</scope>
    <source>
        <strain evidence="2 3">DSM 44693</strain>
    </source>
</reference>
<dbReference type="InterPro" id="IPR003673">
    <property type="entry name" value="CoA-Trfase_fam_III"/>
</dbReference>
<comment type="caution">
    <text evidence="2">The sequence shown here is derived from an EMBL/GenBank/DDBJ whole genome shotgun (WGS) entry which is preliminary data.</text>
</comment>
<dbReference type="Gene3D" id="3.30.1540.10">
    <property type="entry name" value="formyl-coa transferase, domain 3"/>
    <property type="match status" value="1"/>
</dbReference>
<dbReference type="SUPFAM" id="SSF89796">
    <property type="entry name" value="CoA-transferase family III (CaiB/BaiF)"/>
    <property type="match status" value="1"/>
</dbReference>
<keyword evidence="3" id="KW-1185">Reference proteome</keyword>